<gene>
    <name evidence="3" type="ORF">J7561_09755</name>
</gene>
<evidence type="ECO:0000313" key="3">
    <source>
        <dbReference type="EMBL" id="MBS7825479.1"/>
    </source>
</evidence>
<evidence type="ECO:0000256" key="1">
    <source>
        <dbReference type="ARBA" id="ARBA00009964"/>
    </source>
</evidence>
<dbReference type="AlphaFoldDB" id="A0AB35BYW4"/>
<reference evidence="3" key="1">
    <citation type="submission" date="2021-03" db="EMBL/GenBank/DDBJ databases">
        <title>Identification and antibiotic profiling of Wohlfahrtiimonas chitiniclastica, an underestimated human pathogen.</title>
        <authorList>
            <person name="Kopf A."/>
            <person name="Bunk B."/>
            <person name="Coldewey S."/>
            <person name="Gunzer F."/>
            <person name="Riedel T."/>
            <person name="Schroettner P."/>
        </authorList>
    </citation>
    <scope>NUCLEOTIDE SEQUENCE</scope>
    <source>
        <strain evidence="3">DSM 100917</strain>
    </source>
</reference>
<comment type="similarity">
    <text evidence="1">Belongs to the transposase 8 family.</text>
</comment>
<dbReference type="Gene3D" id="1.10.10.60">
    <property type="entry name" value="Homeodomain-like"/>
    <property type="match status" value="1"/>
</dbReference>
<accession>A0AB35BYW4</accession>
<dbReference type="InterPro" id="IPR009057">
    <property type="entry name" value="Homeodomain-like_sf"/>
</dbReference>
<feature type="coiled-coil region" evidence="2">
    <location>
        <begin position="57"/>
        <end position="84"/>
    </location>
</feature>
<dbReference type="Proteomes" id="UP000680020">
    <property type="component" value="Unassembled WGS sequence"/>
</dbReference>
<dbReference type="SUPFAM" id="SSF46689">
    <property type="entry name" value="Homeodomain-like"/>
    <property type="match status" value="1"/>
</dbReference>
<dbReference type="InterPro" id="IPR002514">
    <property type="entry name" value="Transposase_8"/>
</dbReference>
<dbReference type="EMBL" id="JAGIBU010000015">
    <property type="protein sequence ID" value="MBS7825479.1"/>
    <property type="molecule type" value="Genomic_DNA"/>
</dbReference>
<protein>
    <submittedName>
        <fullName evidence="3">Transposase</fullName>
    </submittedName>
</protein>
<sequence>MSQKRTYRKHDEAFKKDAVNLVLEEGYSIAQAAKSLEISTGLLYKWKAEQIQEPILDSDENAELKRLRKENRELKMEKEILKKASAYPCYPLMENCYAINHY</sequence>
<dbReference type="RefSeq" id="WP_213404332.1">
    <property type="nucleotide sequence ID" value="NZ_JAGIBT010000016.1"/>
</dbReference>
<dbReference type="GO" id="GO:0006313">
    <property type="term" value="P:DNA transposition"/>
    <property type="evidence" value="ECO:0007669"/>
    <property type="project" value="InterPro"/>
</dbReference>
<evidence type="ECO:0000313" key="4">
    <source>
        <dbReference type="Proteomes" id="UP000680020"/>
    </source>
</evidence>
<evidence type="ECO:0000256" key="2">
    <source>
        <dbReference type="SAM" id="Coils"/>
    </source>
</evidence>
<proteinExistence type="inferred from homology"/>
<dbReference type="Pfam" id="PF01527">
    <property type="entry name" value="HTH_Tnp_1"/>
    <property type="match status" value="1"/>
</dbReference>
<name>A0AB35BYW4_9GAMM</name>
<dbReference type="GO" id="GO:0004803">
    <property type="term" value="F:transposase activity"/>
    <property type="evidence" value="ECO:0007669"/>
    <property type="project" value="InterPro"/>
</dbReference>
<comment type="caution">
    <text evidence="3">The sequence shown here is derived from an EMBL/GenBank/DDBJ whole genome shotgun (WGS) entry which is preliminary data.</text>
</comment>
<keyword evidence="2" id="KW-0175">Coiled coil</keyword>
<dbReference type="GO" id="GO:0003677">
    <property type="term" value="F:DNA binding"/>
    <property type="evidence" value="ECO:0007669"/>
    <property type="project" value="InterPro"/>
</dbReference>
<organism evidence="3 4">
    <name type="scientific">Wohlfahrtiimonas chitiniclastica</name>
    <dbReference type="NCBI Taxonomy" id="400946"/>
    <lineage>
        <taxon>Bacteria</taxon>
        <taxon>Pseudomonadati</taxon>
        <taxon>Pseudomonadota</taxon>
        <taxon>Gammaproteobacteria</taxon>
        <taxon>Cardiobacteriales</taxon>
        <taxon>Ignatzschineriaceae</taxon>
        <taxon>Wohlfahrtiimonas</taxon>
    </lineage>
</organism>